<sequence length="162" mass="18217">MADQTLIVYYSWSGNTRKVARIIHEIVGGDIVELEPEEPYPKSYNATLERAKREIQSGYRPPLKTKIEKIETYGTVFIGSPNWWGTIAPPITSFLSQYNLSGKTIAPFFTHGGGGLQRMLDDLKKLCPNAKILQPFVVYGGGRGNLKDRVYRWLVEIGVVGR</sequence>
<accession>A0A7J3I895</accession>
<dbReference type="InterPro" id="IPR001226">
    <property type="entry name" value="Flavodoxin_CS"/>
</dbReference>
<dbReference type="PANTHER" id="PTHR39201:SF1">
    <property type="entry name" value="FLAVODOXIN-LIKE DOMAIN-CONTAINING PROTEIN"/>
    <property type="match status" value="1"/>
</dbReference>
<dbReference type="PROSITE" id="PS00201">
    <property type="entry name" value="FLAVODOXIN"/>
    <property type="match status" value="1"/>
</dbReference>
<evidence type="ECO:0000313" key="2">
    <source>
        <dbReference type="EMBL" id="HGN36968.1"/>
    </source>
</evidence>
<dbReference type="PROSITE" id="PS50902">
    <property type="entry name" value="FLAVODOXIN_LIKE"/>
    <property type="match status" value="1"/>
</dbReference>
<comment type="caution">
    <text evidence="2">The sequence shown here is derived from an EMBL/GenBank/DDBJ whole genome shotgun (WGS) entry which is preliminary data.</text>
</comment>
<dbReference type="Pfam" id="PF12682">
    <property type="entry name" value="Flavodoxin_4"/>
    <property type="match status" value="1"/>
</dbReference>
<dbReference type="PANTHER" id="PTHR39201">
    <property type="entry name" value="EXPORTED PROTEIN-RELATED"/>
    <property type="match status" value="1"/>
</dbReference>
<gene>
    <name evidence="2" type="ORF">ENT87_05420</name>
    <name evidence="3" type="ORF">ENU30_04830</name>
</gene>
<name>A0A7J3I895_9CREN</name>
<evidence type="ECO:0000313" key="3">
    <source>
        <dbReference type="EMBL" id="HGQ18280.1"/>
    </source>
</evidence>
<protein>
    <submittedName>
        <fullName evidence="2">Flavodoxin</fullName>
    </submittedName>
</protein>
<reference evidence="2" key="1">
    <citation type="journal article" date="2020" name="mSystems">
        <title>Genome- and Community-Level Interaction Insights into Carbon Utilization and Element Cycling Functions of Hydrothermarchaeota in Hydrothermal Sediment.</title>
        <authorList>
            <person name="Zhou Z."/>
            <person name="Liu Y."/>
            <person name="Xu W."/>
            <person name="Pan J."/>
            <person name="Luo Z.H."/>
            <person name="Li M."/>
        </authorList>
    </citation>
    <scope>NUCLEOTIDE SEQUENCE [LARGE SCALE GENOMIC DNA]</scope>
    <source>
        <strain evidence="2">SpSt-618</strain>
        <strain evidence="3">SpSt-657</strain>
    </source>
</reference>
<dbReference type="SUPFAM" id="SSF52218">
    <property type="entry name" value="Flavoproteins"/>
    <property type="match status" value="1"/>
</dbReference>
<dbReference type="GO" id="GO:0010181">
    <property type="term" value="F:FMN binding"/>
    <property type="evidence" value="ECO:0007669"/>
    <property type="project" value="InterPro"/>
</dbReference>
<dbReference type="GO" id="GO:0009055">
    <property type="term" value="F:electron transfer activity"/>
    <property type="evidence" value="ECO:0007669"/>
    <property type="project" value="InterPro"/>
</dbReference>
<dbReference type="InterPro" id="IPR029039">
    <property type="entry name" value="Flavoprotein-like_sf"/>
</dbReference>
<dbReference type="Gene3D" id="3.40.50.360">
    <property type="match status" value="1"/>
</dbReference>
<feature type="domain" description="Flavodoxin-like" evidence="1">
    <location>
        <begin position="5"/>
        <end position="162"/>
    </location>
</feature>
<evidence type="ECO:0000259" key="1">
    <source>
        <dbReference type="PROSITE" id="PS50902"/>
    </source>
</evidence>
<dbReference type="InterPro" id="IPR008254">
    <property type="entry name" value="Flavodoxin/NO_synth"/>
</dbReference>
<dbReference type="EMBL" id="DTBZ01000091">
    <property type="protein sequence ID" value="HGQ18280.1"/>
    <property type="molecule type" value="Genomic_DNA"/>
</dbReference>
<dbReference type="AlphaFoldDB" id="A0A7J3I895"/>
<organism evidence="2">
    <name type="scientific">Ignisphaera aggregans</name>
    <dbReference type="NCBI Taxonomy" id="334771"/>
    <lineage>
        <taxon>Archaea</taxon>
        <taxon>Thermoproteota</taxon>
        <taxon>Thermoprotei</taxon>
        <taxon>Desulfurococcales</taxon>
        <taxon>Desulfurococcaceae</taxon>
        <taxon>Ignisphaera</taxon>
    </lineage>
</organism>
<dbReference type="EMBL" id="DTAI01000151">
    <property type="protein sequence ID" value="HGN36968.1"/>
    <property type="molecule type" value="Genomic_DNA"/>
</dbReference>
<proteinExistence type="predicted"/>